<sequence length="663" mass="75720">MTGSMDPIVFNCSAMLNVASSRFLQSVLFFNLFCSGVAVVCLVHTWISICRYKLMHFNLKLLLKIHCAALLIHCVPRLLMHLFDLYFYFFGTDCYEMQPGSLRCFILRFPYMFGLILSSTTTIFLMIERGFATCYSQTYEHGYKSSGVAIGVCQIFCSLILMASVFHEYDFDAPHYYCSSISVTFPLWVIIPEVLIIVLQIAARIINRCLLGLNKRIRARSVSATLSNRYQLEANMRNIRLLQSFTLCDLIFVFTCFTLSAPVHYYSSEMERPTYHALVEVVNFVPLYSVVMPLYLWVFQKKHRDTVTNTLHASLTTSSDHYFNVLNQQLSIAIVGEGVIGCSTALQVAQELPNCKITVFYDRPFEKTCSFGPAGLFRIDDEANRDYGKETFAWFAHLHRTEKGDATGVKLVSGHIQSDSKERLEQQQRAYGDIVYNFRFLENREIADLFPNPSKYCVHYTAFASEGNKYVPYLKSQCCSKGVQFKQQKVENWRELAKEGYDVIVNCAGLDGGKLAGDDDSVYPIRGVVLDVEAHWHKHFNYKDFITFTIPKEKSVVIGSVKQDNRWDLDITDIDRKDILERYLALHPAMREPKILGEWSGLRPARKSIRIEKQVKRCEETGKTFTVVHHYGHGGNGFTLGWGTAIEATRLVKSAVLNNNSKL</sequence>
<feature type="transmembrane region" description="Helical" evidence="10">
    <location>
        <begin position="23"/>
        <end position="47"/>
    </location>
</feature>
<dbReference type="InterPro" id="IPR023209">
    <property type="entry name" value="DAO"/>
</dbReference>
<evidence type="ECO:0000256" key="3">
    <source>
        <dbReference type="ARBA" id="ARBA00006730"/>
    </source>
</evidence>
<proteinExistence type="inferred from homology"/>
<keyword evidence="6" id="KW-0274">FAD</keyword>
<dbReference type="InterPro" id="IPR006181">
    <property type="entry name" value="D-amino_acid_oxidase_CS"/>
</dbReference>
<dbReference type="InterPro" id="IPR006076">
    <property type="entry name" value="FAD-dep_OxRdtase"/>
</dbReference>
<dbReference type="STRING" id="1561998.A0A1I7V2Z3"/>
<keyword evidence="9 10" id="KW-0472">Membrane</keyword>
<protein>
    <submittedName>
        <fullName evidence="13">DAO domain-containing protein</fullName>
    </submittedName>
</protein>
<dbReference type="PANTHER" id="PTHR11530">
    <property type="entry name" value="D-AMINO ACID OXIDASE"/>
    <property type="match status" value="1"/>
</dbReference>
<dbReference type="InterPro" id="IPR019408">
    <property type="entry name" value="7TM_GPCR_serpentine_rcpt_Srab"/>
</dbReference>
<dbReference type="SUPFAM" id="SSF54373">
    <property type="entry name" value="FAD-linked reductases, C-terminal domain"/>
    <property type="match status" value="1"/>
</dbReference>
<dbReference type="WBParaSite" id="Csp11.Scaffold630.g21867.t2">
    <property type="protein sequence ID" value="Csp11.Scaffold630.g21867.t2"/>
    <property type="gene ID" value="Csp11.Scaffold630.g21867"/>
</dbReference>
<dbReference type="SUPFAM" id="SSF51971">
    <property type="entry name" value="Nucleotide-binding domain"/>
    <property type="match status" value="1"/>
</dbReference>
<reference evidence="13" key="1">
    <citation type="submission" date="2016-11" db="UniProtKB">
        <authorList>
            <consortium name="WormBaseParasite"/>
        </authorList>
    </citation>
    <scope>IDENTIFICATION</scope>
</reference>
<keyword evidence="7 10" id="KW-1133">Transmembrane helix</keyword>
<dbReference type="Proteomes" id="UP000095282">
    <property type="component" value="Unplaced"/>
</dbReference>
<evidence type="ECO:0000313" key="13">
    <source>
        <dbReference type="WBParaSite" id="Csp11.Scaffold630.g21867.t2"/>
    </source>
</evidence>
<keyword evidence="8" id="KW-0560">Oxidoreductase</keyword>
<comment type="similarity">
    <text evidence="3">Belongs to the DAMOX/DASOX family.</text>
</comment>
<feature type="transmembrane region" description="Helical" evidence="10">
    <location>
        <begin position="68"/>
        <end position="89"/>
    </location>
</feature>
<dbReference type="Gene3D" id="3.40.50.720">
    <property type="entry name" value="NAD(P)-binding Rossmann-like Domain"/>
    <property type="match status" value="1"/>
</dbReference>
<feature type="transmembrane region" description="Helical" evidence="10">
    <location>
        <begin position="187"/>
        <end position="206"/>
    </location>
</feature>
<evidence type="ECO:0000256" key="9">
    <source>
        <dbReference type="ARBA" id="ARBA00023136"/>
    </source>
</evidence>
<dbReference type="Gene3D" id="3.30.9.10">
    <property type="entry name" value="D-Amino Acid Oxidase, subunit A, domain 2"/>
    <property type="match status" value="1"/>
</dbReference>
<feature type="transmembrane region" description="Helical" evidence="10">
    <location>
        <begin position="277"/>
        <end position="298"/>
    </location>
</feature>
<feature type="transmembrane region" description="Helical" evidence="10">
    <location>
        <begin position="148"/>
        <end position="167"/>
    </location>
</feature>
<keyword evidence="4" id="KW-0285">Flavoprotein</keyword>
<dbReference type="Pfam" id="PF01266">
    <property type="entry name" value="DAO"/>
    <property type="match status" value="1"/>
</dbReference>
<dbReference type="PANTHER" id="PTHR11530:SF28">
    <property type="entry name" value="D-ASPARTATE OXIDASE 1"/>
    <property type="match status" value="1"/>
</dbReference>
<comment type="subcellular location">
    <subcellularLocation>
        <location evidence="2">Membrane</location>
        <topology evidence="2">Multi-pass membrane protein</topology>
    </subcellularLocation>
</comment>
<feature type="transmembrane region" description="Helical" evidence="10">
    <location>
        <begin position="245"/>
        <end position="265"/>
    </location>
</feature>
<evidence type="ECO:0000256" key="8">
    <source>
        <dbReference type="ARBA" id="ARBA00023002"/>
    </source>
</evidence>
<accession>A0A1I7V2Z3</accession>
<dbReference type="AlphaFoldDB" id="A0A1I7V2Z3"/>
<evidence type="ECO:0000259" key="11">
    <source>
        <dbReference type="Pfam" id="PF01266"/>
    </source>
</evidence>
<dbReference type="GO" id="GO:0016020">
    <property type="term" value="C:membrane"/>
    <property type="evidence" value="ECO:0007669"/>
    <property type="project" value="UniProtKB-SubCell"/>
</dbReference>
<feature type="transmembrane region" description="Helical" evidence="10">
    <location>
        <begin position="109"/>
        <end position="127"/>
    </location>
</feature>
<evidence type="ECO:0000256" key="6">
    <source>
        <dbReference type="ARBA" id="ARBA00022827"/>
    </source>
</evidence>
<feature type="domain" description="FAD dependent oxidoreductase" evidence="11">
    <location>
        <begin position="332"/>
        <end position="650"/>
    </location>
</feature>
<keyword evidence="5 10" id="KW-0812">Transmembrane</keyword>
<evidence type="ECO:0000256" key="1">
    <source>
        <dbReference type="ARBA" id="ARBA00001974"/>
    </source>
</evidence>
<dbReference type="GO" id="GO:0005737">
    <property type="term" value="C:cytoplasm"/>
    <property type="evidence" value="ECO:0007669"/>
    <property type="project" value="TreeGrafter"/>
</dbReference>
<evidence type="ECO:0000256" key="5">
    <source>
        <dbReference type="ARBA" id="ARBA00022692"/>
    </source>
</evidence>
<dbReference type="GO" id="GO:0003884">
    <property type="term" value="F:D-amino-acid oxidase activity"/>
    <property type="evidence" value="ECO:0007669"/>
    <property type="project" value="InterPro"/>
</dbReference>
<organism evidence="12 13">
    <name type="scientific">Caenorhabditis tropicalis</name>
    <dbReference type="NCBI Taxonomy" id="1561998"/>
    <lineage>
        <taxon>Eukaryota</taxon>
        <taxon>Metazoa</taxon>
        <taxon>Ecdysozoa</taxon>
        <taxon>Nematoda</taxon>
        <taxon>Chromadorea</taxon>
        <taxon>Rhabditida</taxon>
        <taxon>Rhabditina</taxon>
        <taxon>Rhabditomorpha</taxon>
        <taxon>Rhabditoidea</taxon>
        <taxon>Rhabditidae</taxon>
        <taxon>Peloderinae</taxon>
        <taxon>Caenorhabditis</taxon>
    </lineage>
</organism>
<dbReference type="GO" id="GO:0071949">
    <property type="term" value="F:FAD binding"/>
    <property type="evidence" value="ECO:0007669"/>
    <property type="project" value="InterPro"/>
</dbReference>
<evidence type="ECO:0000256" key="7">
    <source>
        <dbReference type="ARBA" id="ARBA00022989"/>
    </source>
</evidence>
<dbReference type="Pfam" id="PF10292">
    <property type="entry name" value="7TM_GPCR_Srab"/>
    <property type="match status" value="1"/>
</dbReference>
<evidence type="ECO:0000313" key="12">
    <source>
        <dbReference type="Proteomes" id="UP000095282"/>
    </source>
</evidence>
<evidence type="ECO:0000256" key="10">
    <source>
        <dbReference type="SAM" id="Phobius"/>
    </source>
</evidence>
<evidence type="ECO:0000256" key="4">
    <source>
        <dbReference type="ARBA" id="ARBA00022630"/>
    </source>
</evidence>
<name>A0A1I7V2Z3_9PELO</name>
<evidence type="ECO:0000256" key="2">
    <source>
        <dbReference type="ARBA" id="ARBA00004141"/>
    </source>
</evidence>
<dbReference type="GO" id="GO:0019478">
    <property type="term" value="P:D-amino acid catabolic process"/>
    <property type="evidence" value="ECO:0007669"/>
    <property type="project" value="TreeGrafter"/>
</dbReference>
<keyword evidence="12" id="KW-1185">Reference proteome</keyword>
<dbReference type="PROSITE" id="PS00677">
    <property type="entry name" value="DAO"/>
    <property type="match status" value="1"/>
</dbReference>
<comment type="cofactor">
    <cofactor evidence="1">
        <name>FAD</name>
        <dbReference type="ChEBI" id="CHEBI:57692"/>
    </cofactor>
</comment>